<evidence type="ECO:0000313" key="9">
    <source>
        <dbReference type="EnsemblPlants" id="Kaladp0022s0223.1.v1.1"/>
    </source>
</evidence>
<dbReference type="Gramene" id="Kaladp0022s0223.1.v1.1">
    <property type="protein sequence ID" value="Kaladp0022s0223.1.v1.1"/>
    <property type="gene ID" value="Kaladp0022s0223.v1.1"/>
</dbReference>
<reference evidence="9" key="1">
    <citation type="submission" date="2021-01" db="UniProtKB">
        <authorList>
            <consortium name="EnsemblPlants"/>
        </authorList>
    </citation>
    <scope>IDENTIFICATION</scope>
</reference>
<dbReference type="OMA" id="NWYRVRT"/>
<dbReference type="PANTHER" id="PTHR43329">
    <property type="entry name" value="EPOXIDE HYDROLASE"/>
    <property type="match status" value="1"/>
</dbReference>
<keyword evidence="10" id="KW-1185">Reference proteome</keyword>
<evidence type="ECO:0000256" key="1">
    <source>
        <dbReference type="ARBA" id="ARBA00004721"/>
    </source>
</evidence>
<dbReference type="Gene3D" id="3.40.50.1820">
    <property type="entry name" value="alpha/beta hydrolase"/>
    <property type="match status" value="1"/>
</dbReference>
<comment type="function">
    <text evidence="6">Epoxide hydrolase involved in the biosynthesis of cucurbitacin and mogroside tetracyclic triterpene natural products (e.g. siamenoside I and mogrosides IV, V and VI). Cucurbitacins have cytotoxic properties and exhibit deterrent taste as a defense barrier against herbivores. Mogrosides are nonsugar highly oxygenated compounds used as high-intensity zero-calorie sweeteners; they also possess pharmacological properties such as regulating immunity, lowering blood sugar and lipid levels, protecting the liver, and acting as antioxidants and antitumor agents. Catalyzes the hydrolysis of aromatic epoxide-containing substrates, such as the conversion of 24,25-epoxycucurbitadienol to 24,25-dihydroxycucurbitadienol.</text>
</comment>
<evidence type="ECO:0000256" key="7">
    <source>
        <dbReference type="ARBA" id="ARBA00093212"/>
    </source>
</evidence>
<evidence type="ECO:0000256" key="4">
    <source>
        <dbReference type="ARBA" id="ARBA00038334"/>
    </source>
</evidence>
<comment type="similarity">
    <text evidence="4">Belongs to the AB hydrolase superfamily. Epoxide hydrolase family.</text>
</comment>
<dbReference type="AlphaFoldDB" id="A0A7N0T529"/>
<organism evidence="9 10">
    <name type="scientific">Kalanchoe fedtschenkoi</name>
    <name type="common">Lavender scallops</name>
    <name type="synonym">South American air plant</name>
    <dbReference type="NCBI Taxonomy" id="63787"/>
    <lineage>
        <taxon>Eukaryota</taxon>
        <taxon>Viridiplantae</taxon>
        <taxon>Streptophyta</taxon>
        <taxon>Embryophyta</taxon>
        <taxon>Tracheophyta</taxon>
        <taxon>Spermatophyta</taxon>
        <taxon>Magnoliopsida</taxon>
        <taxon>eudicotyledons</taxon>
        <taxon>Gunneridae</taxon>
        <taxon>Pentapetalae</taxon>
        <taxon>Saxifragales</taxon>
        <taxon>Crassulaceae</taxon>
        <taxon>Kalanchoe</taxon>
    </lineage>
</organism>
<dbReference type="InterPro" id="IPR029058">
    <property type="entry name" value="AB_hydrolase_fold"/>
</dbReference>
<proteinExistence type="inferred from homology"/>
<dbReference type="EC" id="3.3.2.10" evidence="2"/>
<evidence type="ECO:0000256" key="2">
    <source>
        <dbReference type="ARBA" id="ARBA00013006"/>
    </source>
</evidence>
<dbReference type="EnsemblPlants" id="Kaladp0022s0223.1.v1.1">
    <property type="protein sequence ID" value="Kaladp0022s0223.1.v1.1"/>
    <property type="gene ID" value="Kaladp0022s0223.v1.1"/>
</dbReference>
<comment type="pathway">
    <text evidence="1">Secondary metabolite biosynthesis; terpenoid biosynthesis.</text>
</comment>
<name>A0A7N0T529_KALFE</name>
<comment type="catalytic activity">
    <reaction evidence="7">
        <text>(24S)-24,25-epoxycucurbitadienol + H2O = (24R)-24,25-dihydroxycucurbitadienol</text>
        <dbReference type="Rhea" id="RHEA:81855"/>
        <dbReference type="ChEBI" id="CHEBI:15377"/>
        <dbReference type="ChEBI" id="CHEBI:229949"/>
        <dbReference type="ChEBI" id="CHEBI:229950"/>
    </reaction>
    <physiologicalReaction direction="left-to-right" evidence="7">
        <dbReference type="Rhea" id="RHEA:81856"/>
    </physiologicalReaction>
</comment>
<evidence type="ECO:0000313" key="10">
    <source>
        <dbReference type="Proteomes" id="UP000594263"/>
    </source>
</evidence>
<dbReference type="GO" id="GO:0004301">
    <property type="term" value="F:epoxide hydrolase activity"/>
    <property type="evidence" value="ECO:0007669"/>
    <property type="project" value="UniProtKB-EC"/>
</dbReference>
<dbReference type="InterPro" id="IPR000639">
    <property type="entry name" value="Epox_hydrolase-like"/>
</dbReference>
<dbReference type="SUPFAM" id="SSF53474">
    <property type="entry name" value="alpha/beta-Hydrolases"/>
    <property type="match status" value="1"/>
</dbReference>
<dbReference type="PRINTS" id="PR00412">
    <property type="entry name" value="EPOXHYDRLASE"/>
</dbReference>
<evidence type="ECO:0000256" key="6">
    <source>
        <dbReference type="ARBA" id="ARBA00058358"/>
    </source>
</evidence>
<protein>
    <recommendedName>
        <fullName evidence="2">soluble epoxide hydrolase</fullName>
        <ecNumber evidence="2">3.3.2.10</ecNumber>
    </recommendedName>
</protein>
<evidence type="ECO:0000259" key="8">
    <source>
        <dbReference type="Pfam" id="PF00561"/>
    </source>
</evidence>
<keyword evidence="3" id="KW-0378">Hydrolase</keyword>
<dbReference type="FunFam" id="3.40.50.1820:FF:000161">
    <property type="entry name" value="Epoxide hydrolase"/>
    <property type="match status" value="1"/>
</dbReference>
<comment type="catalytic activity">
    <reaction evidence="5">
        <text>an epoxide + H2O = an ethanediol</text>
        <dbReference type="Rhea" id="RHEA:19037"/>
        <dbReference type="ChEBI" id="CHEBI:15377"/>
        <dbReference type="ChEBI" id="CHEBI:32955"/>
        <dbReference type="ChEBI" id="CHEBI:140594"/>
        <dbReference type="EC" id="3.3.2.10"/>
    </reaction>
    <physiologicalReaction direction="left-to-right" evidence="5">
        <dbReference type="Rhea" id="RHEA:19038"/>
    </physiologicalReaction>
</comment>
<feature type="domain" description="AB hydrolase-1" evidence="8">
    <location>
        <begin position="27"/>
        <end position="133"/>
    </location>
</feature>
<sequence length="319" mass="35889">MKTITHRHLTVNGLALHVAEKGPLNGPAILFLHGFPELWYTWRSQMLALSAKGYRAIAPDLRGYGDSANPSSSTEYTSLHVVGDLVALIQSLDVGAVFVVGHDWGAMMGWYLCLYRPDLVKAFVSLTVPFRPRNPKVKPVDAMKASFGVDYYMCRFQKRGDMEDEIAKYGSKEVLKKIITGQKPGLPIMPKENPFGINLKTTTPLPCWFSEEDLNYYADKFDKTGFTGGLNYYRALDMNWELTAPWSQIQVKVPVKFIVGDLDLTYTTPGVKEYVHGGGFKLDVPLLDDVVVLKDVGHFINQERADDINSLIYDFFSKF</sequence>
<accession>A0A7N0T529</accession>
<dbReference type="InterPro" id="IPR000073">
    <property type="entry name" value="AB_hydrolase_1"/>
</dbReference>
<dbReference type="Pfam" id="PF00561">
    <property type="entry name" value="Abhydrolase_1"/>
    <property type="match status" value="1"/>
</dbReference>
<dbReference type="Proteomes" id="UP000594263">
    <property type="component" value="Unplaced"/>
</dbReference>
<evidence type="ECO:0000256" key="3">
    <source>
        <dbReference type="ARBA" id="ARBA00022801"/>
    </source>
</evidence>
<evidence type="ECO:0000256" key="5">
    <source>
        <dbReference type="ARBA" id="ARBA00051067"/>
    </source>
</evidence>